<reference evidence="1" key="1">
    <citation type="journal article" date="2012" name="Nat. Biotechnol.">
        <title>Draft genome sequence of pigeonpea (Cajanus cajan), an orphan legume crop of resource-poor farmers.</title>
        <authorList>
            <person name="Varshney R.K."/>
            <person name="Chen W."/>
            <person name="Li Y."/>
            <person name="Bharti A.K."/>
            <person name="Saxena R.K."/>
            <person name="Schlueter J.A."/>
            <person name="Donoghue M.T."/>
            <person name="Azam S."/>
            <person name="Fan G."/>
            <person name="Whaley A.M."/>
            <person name="Farmer A.D."/>
            <person name="Sheridan J."/>
            <person name="Iwata A."/>
            <person name="Tuteja R."/>
            <person name="Penmetsa R.V."/>
            <person name="Wu W."/>
            <person name="Upadhyaya H.D."/>
            <person name="Yang S.P."/>
            <person name="Shah T."/>
            <person name="Saxena K.B."/>
            <person name="Michael T."/>
            <person name="McCombie W.R."/>
            <person name="Yang B."/>
            <person name="Zhang G."/>
            <person name="Yang H."/>
            <person name="Wang J."/>
            <person name="Spillane C."/>
            <person name="Cook D.R."/>
            <person name="May G.D."/>
            <person name="Xu X."/>
            <person name="Jackson S.A."/>
        </authorList>
    </citation>
    <scope>NUCLEOTIDE SEQUENCE [LARGE SCALE GENOMIC DNA]</scope>
</reference>
<evidence type="ECO:0008006" key="3">
    <source>
        <dbReference type="Google" id="ProtNLM"/>
    </source>
</evidence>
<evidence type="ECO:0000313" key="1">
    <source>
        <dbReference type="EMBL" id="KYP41587.1"/>
    </source>
</evidence>
<keyword evidence="2" id="KW-1185">Reference proteome</keyword>
<proteinExistence type="predicted"/>
<dbReference type="Gramene" id="C.cajan_35922.t">
    <property type="protein sequence ID" value="C.cajan_35922.t.cds1"/>
    <property type="gene ID" value="C.cajan_35922"/>
</dbReference>
<gene>
    <name evidence="1" type="ORF">KK1_037033</name>
</gene>
<feature type="non-terminal residue" evidence="1">
    <location>
        <position position="1"/>
    </location>
</feature>
<organism evidence="1 2">
    <name type="scientific">Cajanus cajan</name>
    <name type="common">Pigeon pea</name>
    <name type="synonym">Cajanus indicus</name>
    <dbReference type="NCBI Taxonomy" id="3821"/>
    <lineage>
        <taxon>Eukaryota</taxon>
        <taxon>Viridiplantae</taxon>
        <taxon>Streptophyta</taxon>
        <taxon>Embryophyta</taxon>
        <taxon>Tracheophyta</taxon>
        <taxon>Spermatophyta</taxon>
        <taxon>Magnoliopsida</taxon>
        <taxon>eudicotyledons</taxon>
        <taxon>Gunneridae</taxon>
        <taxon>Pentapetalae</taxon>
        <taxon>rosids</taxon>
        <taxon>fabids</taxon>
        <taxon>Fabales</taxon>
        <taxon>Fabaceae</taxon>
        <taxon>Papilionoideae</taxon>
        <taxon>50 kb inversion clade</taxon>
        <taxon>NPAAA clade</taxon>
        <taxon>indigoferoid/millettioid clade</taxon>
        <taxon>Phaseoleae</taxon>
        <taxon>Cajanus</taxon>
    </lineage>
</organism>
<evidence type="ECO:0000313" key="2">
    <source>
        <dbReference type="Proteomes" id="UP000075243"/>
    </source>
</evidence>
<accession>A0A151RGI4</accession>
<dbReference type="EMBL" id="KQ483763">
    <property type="protein sequence ID" value="KYP41587.1"/>
    <property type="molecule type" value="Genomic_DNA"/>
</dbReference>
<dbReference type="AlphaFoldDB" id="A0A151RGI4"/>
<protein>
    <recommendedName>
        <fullName evidence="3">Retrovirus-related Pol polyprotein from transposon TNT 1-94</fullName>
    </recommendedName>
</protein>
<sequence>WEVEDAHIISWILGSIEQHMVSNLRTFSMTKEIWKYLKLIYNQDKVLVTSN</sequence>
<dbReference type="Proteomes" id="UP000075243">
    <property type="component" value="Unassembled WGS sequence"/>
</dbReference>
<name>A0A151RGI4_CAJCA</name>